<organism evidence="2">
    <name type="scientific">Graphocephala atropunctata</name>
    <dbReference type="NCBI Taxonomy" id="36148"/>
    <lineage>
        <taxon>Eukaryota</taxon>
        <taxon>Metazoa</taxon>
        <taxon>Ecdysozoa</taxon>
        <taxon>Arthropoda</taxon>
        <taxon>Hexapoda</taxon>
        <taxon>Insecta</taxon>
        <taxon>Pterygota</taxon>
        <taxon>Neoptera</taxon>
        <taxon>Paraneoptera</taxon>
        <taxon>Hemiptera</taxon>
        <taxon>Auchenorrhyncha</taxon>
        <taxon>Membracoidea</taxon>
        <taxon>Cicadellidae</taxon>
        <taxon>Cicadellinae</taxon>
        <taxon>Cicadellini</taxon>
        <taxon>Graphocephala</taxon>
    </lineage>
</organism>
<sequence length="328" mass="36897">MLLFSNRQLFTLAYVINSCIEAGVFPSVLKHVKVIPVYKKKGSKHSYEHYRPISIISIFYKVFEIVLNRQLVLYFEKNNLFSTCQFGYRAGHGTIDAVLSFIQRCSDGLEKGLSIAGRLYDLTKAFNTVSHSILLNKLSFYGILDLSANLLASYLRERYQSVQLDGIMSSFKLVEHGVPQGSVLGPIFFIIYINDLPSVVKDGPSHPYLFADDLALSVTGSSDQSLKIKLDHCSNAIQDWCNANSLSLNDDKTIEIMFTSNCRKSEHAVAVKFLGIMLEPTLGWESHIDSDVKSMSKGIFMLRVLNMCVSQYVLSTVYYGHIRGLSRK</sequence>
<dbReference type="PROSITE" id="PS50878">
    <property type="entry name" value="RT_POL"/>
    <property type="match status" value="1"/>
</dbReference>
<accession>A0A1B6KAE5</accession>
<evidence type="ECO:0000259" key="1">
    <source>
        <dbReference type="PROSITE" id="PS50878"/>
    </source>
</evidence>
<dbReference type="SUPFAM" id="SSF56672">
    <property type="entry name" value="DNA/RNA polymerases"/>
    <property type="match status" value="1"/>
</dbReference>
<evidence type="ECO:0000313" key="2">
    <source>
        <dbReference type="EMBL" id="JAT08174.1"/>
    </source>
</evidence>
<dbReference type="PANTHER" id="PTHR33332">
    <property type="entry name" value="REVERSE TRANSCRIPTASE DOMAIN-CONTAINING PROTEIN"/>
    <property type="match status" value="1"/>
</dbReference>
<feature type="domain" description="Reverse transcriptase" evidence="1">
    <location>
        <begin position="18"/>
        <end position="278"/>
    </location>
</feature>
<proteinExistence type="predicted"/>
<name>A0A1B6KAE5_9HEMI</name>
<dbReference type="GO" id="GO:0071897">
    <property type="term" value="P:DNA biosynthetic process"/>
    <property type="evidence" value="ECO:0007669"/>
    <property type="project" value="UniProtKB-ARBA"/>
</dbReference>
<dbReference type="Pfam" id="PF00078">
    <property type="entry name" value="RVT_1"/>
    <property type="match status" value="1"/>
</dbReference>
<reference evidence="2" key="1">
    <citation type="submission" date="2015-11" db="EMBL/GenBank/DDBJ databases">
        <title>De novo transcriptome assembly of four potential Pierce s Disease insect vectors from Arizona vineyards.</title>
        <authorList>
            <person name="Tassone E.E."/>
        </authorList>
    </citation>
    <scope>NUCLEOTIDE SEQUENCE</scope>
</reference>
<protein>
    <recommendedName>
        <fullName evidence="1">Reverse transcriptase domain-containing protein</fullName>
    </recommendedName>
</protein>
<dbReference type="EMBL" id="GEBQ01031803">
    <property type="protein sequence ID" value="JAT08174.1"/>
    <property type="molecule type" value="Transcribed_RNA"/>
</dbReference>
<dbReference type="AlphaFoldDB" id="A0A1B6KAE5"/>
<gene>
    <name evidence="2" type="ORF">g.49416</name>
</gene>
<dbReference type="InterPro" id="IPR000477">
    <property type="entry name" value="RT_dom"/>
</dbReference>
<dbReference type="CDD" id="cd01650">
    <property type="entry name" value="RT_nLTR_like"/>
    <property type="match status" value="1"/>
</dbReference>
<dbReference type="InterPro" id="IPR043502">
    <property type="entry name" value="DNA/RNA_pol_sf"/>
</dbReference>